<reference evidence="5" key="1">
    <citation type="submission" date="2016-09" db="EMBL/GenBank/DDBJ databases">
        <authorList>
            <person name="Varghese N."/>
            <person name="Submissions S."/>
        </authorList>
    </citation>
    <scope>NUCLEOTIDE SEQUENCE [LARGE SCALE GENOMIC DNA]</scope>
    <source>
        <strain evidence="5">JS23</strain>
    </source>
</reference>
<dbReference type="InterPro" id="IPR008258">
    <property type="entry name" value="Transglycosylase_SLT_dom_1"/>
</dbReference>
<evidence type="ECO:0000313" key="4">
    <source>
        <dbReference type="EMBL" id="SDV47758.1"/>
    </source>
</evidence>
<dbReference type="Proteomes" id="UP000243719">
    <property type="component" value="Unassembled WGS sequence"/>
</dbReference>
<dbReference type="Pfam" id="PF01464">
    <property type="entry name" value="SLT"/>
    <property type="match status" value="1"/>
</dbReference>
<dbReference type="STRING" id="1770053.SAMN05216551_103274"/>
<dbReference type="Gene3D" id="1.10.530.10">
    <property type="match status" value="1"/>
</dbReference>
<keyword evidence="5" id="KW-1185">Reference proteome</keyword>
<dbReference type="RefSeq" id="WP_091906483.1">
    <property type="nucleotide sequence ID" value="NZ_FNLO01000003.1"/>
</dbReference>
<dbReference type="OrthoDB" id="9815002at2"/>
<keyword evidence="2" id="KW-0472">Membrane</keyword>
<proteinExistence type="predicted"/>
<protein>
    <submittedName>
        <fullName evidence="4">Soluble lytic murein transglycosylase</fullName>
    </submittedName>
</protein>
<dbReference type="EMBL" id="FNLO01000003">
    <property type="protein sequence ID" value="SDV47758.1"/>
    <property type="molecule type" value="Genomic_DNA"/>
</dbReference>
<feature type="compositionally biased region" description="Low complexity" evidence="1">
    <location>
        <begin position="327"/>
        <end position="341"/>
    </location>
</feature>
<sequence>MTHTVTMADDACGVDDAVPAAVSAAFDAEAVRVRTRRVGPTLRRTLRHTTRLGHHCASAVGLGAIAAALALWLQPTWRDAALGAVLAQVAPGYAAGSEHGDDPQAAVAPLSASLAAGGKAALAAAAQVGVAAPVGAGDAFTLNEKLASSDGGGVMVVAARGDAGLMGSSRAQERVVDYIATRYHVASPPIRRLVDAAFATGKNLDIDPLLLLAVMAVESSFNPYAQSGVGAQGLMQVMATVHSDKFAHFGGSDAALEPFANLQVGTVVLRDCIARRGSLAGGLNCYVGSTTADDGGYGAKVLAERERLRVAARRGGAAVRTIVAHAKPAQPKPPAALAQAQAKDDSQGGIEPAVERQSAHRATGMLDDHGAPVARGVDAGSQSASMTLG</sequence>
<evidence type="ECO:0000256" key="2">
    <source>
        <dbReference type="SAM" id="Phobius"/>
    </source>
</evidence>
<dbReference type="InterPro" id="IPR023346">
    <property type="entry name" value="Lysozyme-like_dom_sf"/>
</dbReference>
<feature type="region of interest" description="Disordered" evidence="1">
    <location>
        <begin position="327"/>
        <end position="389"/>
    </location>
</feature>
<accession>A0A1H2PMH6</accession>
<gene>
    <name evidence="4" type="ORF">SAMN05216551_103274</name>
</gene>
<feature type="compositionally biased region" description="Polar residues" evidence="1">
    <location>
        <begin position="380"/>
        <end position="389"/>
    </location>
</feature>
<evidence type="ECO:0000259" key="3">
    <source>
        <dbReference type="Pfam" id="PF01464"/>
    </source>
</evidence>
<name>A0A1H2PMH6_9BURK</name>
<dbReference type="AlphaFoldDB" id="A0A1H2PMH6"/>
<keyword evidence="2" id="KW-0812">Transmembrane</keyword>
<evidence type="ECO:0000313" key="5">
    <source>
        <dbReference type="Proteomes" id="UP000243719"/>
    </source>
</evidence>
<feature type="transmembrane region" description="Helical" evidence="2">
    <location>
        <begin position="52"/>
        <end position="73"/>
    </location>
</feature>
<keyword evidence="2" id="KW-1133">Transmembrane helix</keyword>
<organism evidence="4 5">
    <name type="scientific">Chitinasiproducens palmae</name>
    <dbReference type="NCBI Taxonomy" id="1770053"/>
    <lineage>
        <taxon>Bacteria</taxon>
        <taxon>Pseudomonadati</taxon>
        <taxon>Pseudomonadota</taxon>
        <taxon>Betaproteobacteria</taxon>
        <taxon>Burkholderiales</taxon>
        <taxon>Burkholderiaceae</taxon>
        <taxon>Chitinasiproducens</taxon>
    </lineage>
</organism>
<feature type="domain" description="Transglycosylase SLT" evidence="3">
    <location>
        <begin position="199"/>
        <end position="277"/>
    </location>
</feature>
<dbReference type="SUPFAM" id="SSF53955">
    <property type="entry name" value="Lysozyme-like"/>
    <property type="match status" value="1"/>
</dbReference>
<evidence type="ECO:0000256" key="1">
    <source>
        <dbReference type="SAM" id="MobiDB-lite"/>
    </source>
</evidence>